<feature type="region of interest" description="Disordered" evidence="1">
    <location>
        <begin position="1"/>
        <end position="23"/>
    </location>
</feature>
<organism evidence="2 3">
    <name type="scientific">Dyella choica</name>
    <dbReference type="NCBI Taxonomy" id="1927959"/>
    <lineage>
        <taxon>Bacteria</taxon>
        <taxon>Pseudomonadati</taxon>
        <taxon>Pseudomonadota</taxon>
        <taxon>Gammaproteobacteria</taxon>
        <taxon>Lysobacterales</taxon>
        <taxon>Rhodanobacteraceae</taxon>
        <taxon>Dyella</taxon>
    </lineage>
</organism>
<name>A0A432MAV0_9GAMM</name>
<dbReference type="RefSeq" id="WP_126683495.1">
    <property type="nucleotide sequence ID" value="NZ_RYYV01000002.1"/>
</dbReference>
<reference evidence="2 3" key="1">
    <citation type="submission" date="2018-12" db="EMBL/GenBank/DDBJ databases">
        <title>Dyella dinghuensis sp. nov. DHOA06 and Dyella choica sp. nov. 4M-K27, isolated from forest soil.</title>
        <authorList>
            <person name="Qiu L.-H."/>
            <person name="Gao Z.-H."/>
        </authorList>
    </citation>
    <scope>NUCLEOTIDE SEQUENCE [LARGE SCALE GENOMIC DNA]</scope>
    <source>
        <strain evidence="2 3">4M-K27</strain>
    </source>
</reference>
<keyword evidence="3" id="KW-1185">Reference proteome</keyword>
<protein>
    <submittedName>
        <fullName evidence="2">Uncharacterized protein</fullName>
    </submittedName>
</protein>
<accession>A0A432MAV0</accession>
<evidence type="ECO:0000313" key="3">
    <source>
        <dbReference type="Proteomes" id="UP000274358"/>
    </source>
</evidence>
<dbReference type="EMBL" id="RYYV01000002">
    <property type="protein sequence ID" value="RUL79038.1"/>
    <property type="molecule type" value="Genomic_DNA"/>
</dbReference>
<evidence type="ECO:0000256" key="1">
    <source>
        <dbReference type="SAM" id="MobiDB-lite"/>
    </source>
</evidence>
<dbReference type="AlphaFoldDB" id="A0A432MAV0"/>
<proteinExistence type="predicted"/>
<gene>
    <name evidence="2" type="ORF">EKH80_04365</name>
</gene>
<dbReference type="Proteomes" id="UP000274358">
    <property type="component" value="Unassembled WGS sequence"/>
</dbReference>
<sequence length="67" mass="7369">MGDSPFTGAAGSSIKINKDRASNTDERGRALYALAINAMNNNYQVRLVDNFSTNCESIDEIDIFRVP</sequence>
<evidence type="ECO:0000313" key="2">
    <source>
        <dbReference type="EMBL" id="RUL79038.1"/>
    </source>
</evidence>
<comment type="caution">
    <text evidence="2">The sequence shown here is derived from an EMBL/GenBank/DDBJ whole genome shotgun (WGS) entry which is preliminary data.</text>
</comment>